<dbReference type="VEuPathDB" id="TrichDB:TVAGG3_0339760"/>
<dbReference type="KEGG" id="tva:4769338"/>
<proteinExistence type="predicted"/>
<dbReference type="InterPro" id="IPR036770">
    <property type="entry name" value="Ankyrin_rpt-contain_sf"/>
</dbReference>
<dbReference type="PANTHER" id="PTHR24127">
    <property type="entry name" value="ANKYRIN REPEAT AND EF-HAND DOMAIN-CONTAINING PROTEIN 1"/>
    <property type="match status" value="1"/>
</dbReference>
<reference evidence="1" key="2">
    <citation type="journal article" date="2007" name="Science">
        <title>Draft genome sequence of the sexually transmitted pathogen Trichomonas vaginalis.</title>
        <authorList>
            <person name="Carlton J.M."/>
            <person name="Hirt R.P."/>
            <person name="Silva J.C."/>
            <person name="Delcher A.L."/>
            <person name="Schatz M."/>
            <person name="Zhao Q."/>
            <person name="Wortman J.R."/>
            <person name="Bidwell S.L."/>
            <person name="Alsmark U.C.M."/>
            <person name="Besteiro S."/>
            <person name="Sicheritz-Ponten T."/>
            <person name="Noel C.J."/>
            <person name="Dacks J.B."/>
            <person name="Foster P.G."/>
            <person name="Simillion C."/>
            <person name="Van de Peer Y."/>
            <person name="Miranda-Saavedra D."/>
            <person name="Barton G.J."/>
            <person name="Westrop G.D."/>
            <person name="Mueller S."/>
            <person name="Dessi D."/>
            <person name="Fiori P.L."/>
            <person name="Ren Q."/>
            <person name="Paulsen I."/>
            <person name="Zhang H."/>
            <person name="Bastida-Corcuera F.D."/>
            <person name="Simoes-Barbosa A."/>
            <person name="Brown M.T."/>
            <person name="Hayes R.D."/>
            <person name="Mukherjee M."/>
            <person name="Okumura C.Y."/>
            <person name="Schneider R."/>
            <person name="Smith A.J."/>
            <person name="Vanacova S."/>
            <person name="Villalvazo M."/>
            <person name="Haas B.J."/>
            <person name="Pertea M."/>
            <person name="Feldblyum T.V."/>
            <person name="Utterback T.R."/>
            <person name="Shu C.L."/>
            <person name="Osoegawa K."/>
            <person name="de Jong P.J."/>
            <person name="Hrdy I."/>
            <person name="Horvathova L."/>
            <person name="Zubacova Z."/>
            <person name="Dolezal P."/>
            <person name="Malik S.B."/>
            <person name="Logsdon J.M. Jr."/>
            <person name="Henze K."/>
            <person name="Gupta A."/>
            <person name="Wang C.C."/>
            <person name="Dunne R.L."/>
            <person name="Upcroft J.A."/>
            <person name="Upcroft P."/>
            <person name="White O."/>
            <person name="Salzberg S.L."/>
            <person name="Tang P."/>
            <person name="Chiu C.-H."/>
            <person name="Lee Y.-S."/>
            <person name="Embley T.M."/>
            <person name="Coombs G.H."/>
            <person name="Mottram J.C."/>
            <person name="Tachezy J."/>
            <person name="Fraser-Liggett C.M."/>
            <person name="Johnson P.J."/>
        </authorList>
    </citation>
    <scope>NUCLEOTIDE SEQUENCE [LARGE SCALE GENOMIC DNA]</scope>
    <source>
        <strain evidence="1">G3</strain>
    </source>
</reference>
<accession>A2E7J2</accession>
<dbReference type="InterPro" id="IPR052801">
    <property type="entry name" value="Ankyrin-EF-hand"/>
</dbReference>
<name>A2E7J2_TRIV3</name>
<protein>
    <recommendedName>
        <fullName evidence="3">DUF3447 domain-containing protein</fullName>
    </recommendedName>
</protein>
<dbReference type="EMBL" id="DS113320">
    <property type="protein sequence ID" value="EAY11385.1"/>
    <property type="molecule type" value="Genomic_DNA"/>
</dbReference>
<evidence type="ECO:0000313" key="1">
    <source>
        <dbReference type="EMBL" id="EAY11385.1"/>
    </source>
</evidence>
<reference evidence="1" key="1">
    <citation type="submission" date="2006-10" db="EMBL/GenBank/DDBJ databases">
        <authorList>
            <person name="Amadeo P."/>
            <person name="Zhao Q."/>
            <person name="Wortman J."/>
            <person name="Fraser-Liggett C."/>
            <person name="Carlton J."/>
        </authorList>
    </citation>
    <scope>NUCLEOTIDE SEQUENCE</scope>
    <source>
        <strain evidence="1">G3</strain>
    </source>
</reference>
<organism evidence="1 2">
    <name type="scientific">Trichomonas vaginalis (strain ATCC PRA-98 / G3)</name>
    <dbReference type="NCBI Taxonomy" id="412133"/>
    <lineage>
        <taxon>Eukaryota</taxon>
        <taxon>Metamonada</taxon>
        <taxon>Parabasalia</taxon>
        <taxon>Trichomonadida</taxon>
        <taxon>Trichomonadidae</taxon>
        <taxon>Trichomonas</taxon>
    </lineage>
</organism>
<dbReference type="AlphaFoldDB" id="A2E7J2"/>
<evidence type="ECO:0000313" key="2">
    <source>
        <dbReference type="Proteomes" id="UP000001542"/>
    </source>
</evidence>
<keyword evidence="2" id="KW-1185">Reference proteome</keyword>
<dbReference type="Proteomes" id="UP000001542">
    <property type="component" value="Unassembled WGS sequence"/>
</dbReference>
<gene>
    <name evidence="1" type="ORF">TVAG_379670</name>
</gene>
<evidence type="ECO:0008006" key="3">
    <source>
        <dbReference type="Google" id="ProtNLM"/>
    </source>
</evidence>
<dbReference type="SUPFAM" id="SSF48403">
    <property type="entry name" value="Ankyrin repeat"/>
    <property type="match status" value="1"/>
</dbReference>
<dbReference type="PANTHER" id="PTHR24127:SF1">
    <property type="entry name" value="ANKYRIN REPEAT AND EF-HAND DOMAIN-CONTAINING PROTEIN 1"/>
    <property type="match status" value="1"/>
</dbReference>
<dbReference type="InParanoid" id="A2E7J2"/>
<dbReference type="VEuPathDB" id="TrichDB:TVAG_379670"/>
<dbReference type="RefSeq" id="XP_001323608.1">
    <property type="nucleotide sequence ID" value="XM_001323573.1"/>
</dbReference>
<sequence>MQISNHSQCYPENEVPYLFISKLPFLISKNYDPKTIPERGIILLPLTTEVIISFIKDDLDYFLKLSKPDTNFTNFGFYFEERPDDLYSFINVAAYYGSVNIFKYCISSQTNFIILPQFVIAGGSKEILRICEQQGIKLVDYAVIALLYRRDDIYEWLLEKVRKYPSNQLYFCTETYSIKKFYEFCQLNKKALNNSYFIPFLIENMKEEIKLFAEHIIPTYDNVFLTKDSETLTNLFKNIEEKNIINLFYRFLDNNDEFHMNLFLQTHSFNYFTLDTHSLEKIKTKFPNLYQNLLIGAQNLLKNDVRPPHICNNFVSPSDADFYLEIVAEKKDMDNFIQIINEFKNNVSVNAAVNIVKTYDLIWPSVFYHFSDEIIKSDKLISDMIKHINLEKMSYIESKYQKSGKQRNSFIDLMNYKSYFRTFVQKSLAYLNELNPLKICNLMILTFQYAPDCMKNFNLFQITDCQTLDDYIYQVVNNKTFFSPFLENIESCKSLIAVDHRFIMGMSSLASNKEFVEYAIPLIGRSEHRSYLHKFLMNPEIKKHYTVQELYANVSRTNSILFDYIELTKEEFDFVHNENKKAANRLYKNPKNAVYVPKDKVLNYAMTTGNYGSLEHIKLTTKNIASIEKLSTARSSFPLIRNEDFRTNIHTNFIINLLNSNTKLINTEDAILAINELITRRKSEFQENKIIPWFKYIIKCYKLTEFLKIAEGILDKSTLFEIYQRCHYPFNLNGVQIDLNNIEKFDGKTVKSIYENFQVPHDYHMKYLLQVIKHEDSPDIIDYIFSQSKMNIDVFVDKTPLQIAVKYNRPQTVLYLLNKGAKAGYIGECTCLSLTDDEEMKKILLPHADIEENNKYLISVSNDNDVDFLIKCKKFIKSNDNIVNNIHFHFNHTMFVEYLFSWEVSLEEAFSYLIPMVQENKII</sequence>